<feature type="region of interest" description="Disordered" evidence="4">
    <location>
        <begin position="2964"/>
        <end position="2990"/>
    </location>
</feature>
<dbReference type="SMART" id="SM00165">
    <property type="entry name" value="UBA"/>
    <property type="match status" value="1"/>
</dbReference>
<dbReference type="PANTHER" id="PTHR24006:SF943">
    <property type="entry name" value="UBIQUITIN CARBOXYL-TERMINAL HYDROLASE PUF"/>
    <property type="match status" value="1"/>
</dbReference>
<dbReference type="PROSITE" id="PS50235">
    <property type="entry name" value="USP_3"/>
    <property type="match status" value="1"/>
</dbReference>
<evidence type="ECO:0000256" key="2">
    <source>
        <dbReference type="ARBA" id="ARBA00022786"/>
    </source>
</evidence>
<feature type="region of interest" description="Disordered" evidence="4">
    <location>
        <begin position="1580"/>
        <end position="1625"/>
    </location>
</feature>
<dbReference type="PROSITE" id="PS50030">
    <property type="entry name" value="UBA"/>
    <property type="match status" value="1"/>
</dbReference>
<dbReference type="WBParaSite" id="HDID_0000008301-mRNA-1">
    <property type="protein sequence ID" value="HDID_0000008301-mRNA-1"/>
    <property type="gene ID" value="HDID_0000008301"/>
</dbReference>
<sequence>MSEGADEYASNIRKLQLMGFGSDSEIKKALTSCENDIDCAITFLVNRNFESSSMTHETVIDEKQEITVSKVEDFPVDELKKLEDSLFVKKWNIPCLRSQALGLCLSSAIKIINSGGLSAFESTEPLQRFMSKCLTECLNKFLTSNAVLQWDAETLEGVHNMLELAVQLSVECLAVGKKTMSHNEQATLQEDSQNLITLAFSYLKLIFNPECSYHQRCRDRATNTGTYVLFFKSDNSRKALCDSFNTWGLNKEDTAAKQAFAETLPAPKNFYLVNLLNCFGAHSDVIQALHIYFQMMQSVMGPLANVSEYLTPSTICRYVGWLMIRTFWLIHNLTSEDFNPQESRIFDLITSLRVLCYRFATLSTDAANQKSDFPFDAANFSQPRQPEWDKLMAKNPVIPPTVTLSVAKVDERHLIVLFSSLCPPTGASSSFKVRMLAMRHLIDLITAVQQAKSAKSATAAGSGTMVTSTSILAAENQAFLRRRKLHRLIRYDTLISWVGEKAVVRSIMTNLDNVTYVAALCELFRCLVDHITMEDITVLWKCQETQSNAGVNNILKLLSEVSANGFNPTQFEHLQQLIRESWCALDIQARIQFTRLAGGGKIGMKHRYRHRLSVTTTTTTPIRHQIAESSEIRNARHRLLNFVATIAITSREVWVSDLCLQLLWQLSHGLHPKSPERRKSASMDTEEKGKGGSGRFERFVSVLSSGGSGSSSVGRVGVSTAGVDAGPSIHHPLNPEHTEAAINQLVVVLRECRLPANEQRQRLNTWLSVAAEELKRGKSTYYVLDFLQTILDLICKPLPGRSKKVNSRILFKKTFERLTIFSVFSFKVIKRHLSVLHYILSTADIHLSVDRTQGIWDTLVSDSGGTQFDVEKTLLWFASAIDLLESDAQNSLFTKHIIKLPPTSIQTFKGFQCFESFFIKVNLNEGRLKTNQDGWTVERMDLIGVDFLWDLYVSLPPPINSPDSHENDKSTTLGIGKVRPHIAENINAEALKETPSSVQAVTRRQAIHKARKLLLLISWSQLSSKLKRDPESCHKRFFDYCRKRIEINLATSSSHSTHSGRVQLESRELSRSFQPNLRSLLADTGQFLASLLVGPKAAASARCRLSKTSRLSLYRLLYIVFSYIENAEDELIGAHEPPSCWKPHYMSFRGWELRIPLRVLSPSGQLLISSTLPLTARCHLTSFNLCLSDATADYLKNPVLVVHSNATLASVRKLVALIIPVCLYALSNTTTQFAIGSEVLSLDSIKPSGVSGLHELTKRNRQAPLSDPKSETPLGNKLDREAIGELGFQTGRTLVIRLQPHFDSHGTTNGSGSNISEGLIRRSSGSSMKSSISGRLHVSGLTNPTSSVSLISKKTSFIHTDRQNIPNLPGSGNTGDLNIMLTPFTLPSLMLSADGSVYESLFGIAENDLAETGSAPNGPNLLHMTRLLLYCLPTYHQPDEIHGSERPGKGGSKSVSSAFASSMICTPQTLVKAPQFRLLYLLQVLSAHLVSRDSSAWWEYGSDSGVNSSSKIVLSSDVLRSQILPHPPHHITPLDTEDNTPSQIESRSESTTIAPTVKSATSAMALISSEICLNLPSKSSLGEPGANASTSCPPSPEMNRKPKKHKTRWFVGGESNSRPKSKEISSEGSMTLNKVYEKNDWLESLVVILRKQLIEDTVKTEERGPLLMPEMFVRMMVPKVAPPAHTPAAKIVDASRSDAWISREIKHCALQILATLLNPSSFGPVDGIGSDSRTSSFSSSYSSISTLMQPEFAPKLLSVLMDTALVSATNACDRQPGDCLSHSLGGGANSLDGKGKQKRRGLLPVIESHAGVANALDPLTSSMSYALTCQDVEVAVQSTRLLCQCVFSYSSIFMGPFVEMPDLRDWIIRLLVSSPSLRIRTETCEQLKQLLYLCAGQQHQSAITSFGVEPCCQLFAWETSHSSRPPPYGFEQFCLQMVKKNPYIDTLIDVLFRIPRESGIVKHSSSSNNKVLLPPFWTTNQLSTLMDNEEKHIMLHCSEFFRLRGRIFGLVDEECLEEYAGQNHVAIFEVKLSPIHHTLKCKKGFSEIQWFKDFAQAHSHAHSWGDVLLPILDCALLNGHLCFLRMACIQLIAIVAGQNAHQSRSGGAGCVAPSAASHSAGLSSTAAWEAVGGGGDARHVTGCHGLAPPRFLLAGKRKDKVPPCTNTVDVDPSSIPNSAKNIHRHPASLSLPDSKLAEIVTDCIHLMSDLVPILINDYMFPVANTIREEYYSPPNDNTENRPICGNTLLQPPSKRLNGNARQEAFMLLLFLARMDFQSLERTVNLLVQLHHQNLPEEPQPPRFVESSVSFPSSANFRDSGGLTFDTDMSKGTSTSIMWDYKPSLRGRAACNFTGLRNGGGTCYMNAVLQQLFMQPGVAEAILDVPTSKLDEKSLLYQTQELFLNLLFSQLQYYDPVGFWNTFRLWNTDTPIDPHEQQDAFDFFQSLIDQLDEGIKKFNDVPFFSRMFHGILSDTMYCEDCGHRYDREQSFSAINLTVCTGDLLEAMRQYTREEVLDGDNAYFCERCQMKQRTLKRLTFNSLPPVLCLQLKRFGFDWERQVAVKSNQAFSFPRRLDMTPFMGDNAVMIPSGVPMQSNTSTDTTKKNPATTVIEPRKMGFHLYDPDEENEQEQGEEPHLTPTFTSPPSESVPHSVGSGEKNVHAPHLRNLSSRSESIDVPSSSFVYELTGIVIHFGQAHAGHYYSFIRDRGRMEPYKFFDPERSQSITAMLGLHNSQNINRSFVRSDTLTQGADDLSTSTEASQPERWLKFNDTYIEEVDMTDEFLQQECFGGTYLAENPGRPPEKRTRNYSAYLLFYQRVLSSTSTAATGYNLQSGENQRSRHPSGASTKRRSSLNALGFRRNRHSSLIVEKPLFLTLDEGRFHKPRFSVDEVHSPVSRGSHRSIQFSRPLHSNSAASTTSAMRQQRPSLGQTSNHLRASPIPDGRPSSTCLFALTGSNSVLDGRKDSWTGEIPGNSTVESTTPTAGGGANTKNAFSPADEILHRIRKQNLAFLRDQSIFSPDYVSFVYNLARGVLADTTAMQLEPARAIMGCQMVANFLFATYLALHASVKVSISPELCKRLLGLCAPAPQNGGEKSNHHQTSASEQASLQEAGTKLDAHWMEVLLALMTANAHAVSWSLGFLVCSQTKPVLNYMLACPKPQLRHQSARLVGVVLSTFYASKDASILDAALNNLVDYLLDLLAVEVPMYAQHCGSYFGLLRGYVETCPHASVHLSNRSGTRRLLCFLVEEDAEHEETLSIDTGALSPTLPAATSTAIESETGPLSIAVPSIVSPQKDAGFPTWASTLRNWTASQSKELGNYYLLLAHMLLQSNFDQFRNCPLPLSSSHPSRLRLFPRPETARWLGFSSLATSSDALCPASARGLPPRLRYVGMFLLVEAVIRSYVENPHTPAPPQKQYDQHQSFQSQQGSYGVGAGKIDSTPTPTHRVSVTSTSEEYALRETIVDVLAHLTHSWWIPSAAFISVLLSLIVARPLVELRHYFDLIKHLLRVKDELQSMRVLAVLCGLQGPAWRLRPNLQSGRMENETIFGDITDDPSEDSMENSSRYPLPPDFAHPGLLFLLTNENEPEGGSPLDSRRAYQCMKFLVELASENTAVVEGLSRFPQLWGPAVEWLESLLEESDKASSAGPSYGRSTPLGRHSDLMDATAPLVTGRLRSGTFSGPSTKIQVTKPIIKSSSHEDENWGLKRTSSAQSTLTEAVRMLATMPGYDIERLQTHCENDQDPPDQISSPSHPFS</sequence>
<feature type="domain" description="USP" evidence="6">
    <location>
        <begin position="2353"/>
        <end position="2819"/>
    </location>
</feature>
<dbReference type="InterPro" id="IPR056850">
    <property type="entry name" value="ARM_UBP34_24_USP9X_Y"/>
</dbReference>
<keyword evidence="2" id="KW-0833">Ubl conjugation pathway</keyword>
<evidence type="ECO:0000259" key="5">
    <source>
        <dbReference type="PROSITE" id="PS50030"/>
    </source>
</evidence>
<feature type="region of interest" description="Disordered" evidence="4">
    <location>
        <begin position="1526"/>
        <end position="1552"/>
    </location>
</feature>
<dbReference type="PANTHER" id="PTHR24006">
    <property type="entry name" value="UBIQUITIN CARBOXYL-TERMINAL HYDROLASE"/>
    <property type="match status" value="1"/>
</dbReference>
<feature type="compositionally biased region" description="Polar residues" evidence="4">
    <location>
        <begin position="1305"/>
        <end position="1316"/>
    </location>
</feature>
<feature type="compositionally biased region" description="Polar residues" evidence="4">
    <location>
        <begin position="2974"/>
        <end position="2990"/>
    </location>
</feature>
<evidence type="ECO:0000313" key="8">
    <source>
        <dbReference type="Proteomes" id="UP000274504"/>
    </source>
</evidence>
<evidence type="ECO:0000256" key="1">
    <source>
        <dbReference type="ARBA" id="ARBA00022670"/>
    </source>
</evidence>
<name>A0A158QBJ5_HYMDI</name>
<feature type="region of interest" description="Disordered" evidence="4">
    <location>
        <begin position="1303"/>
        <end position="1338"/>
    </location>
</feature>
<dbReference type="PROSITE" id="PS00973">
    <property type="entry name" value="USP_2"/>
    <property type="match status" value="1"/>
</dbReference>
<feature type="region of interest" description="Disordered" evidence="4">
    <location>
        <begin position="673"/>
        <end position="693"/>
    </location>
</feature>
<dbReference type="GO" id="GO:0006508">
    <property type="term" value="P:proteolysis"/>
    <property type="evidence" value="ECO:0007669"/>
    <property type="project" value="UniProtKB-KW"/>
</dbReference>
<dbReference type="GO" id="GO:0004843">
    <property type="term" value="F:cysteine-type deubiquitinase activity"/>
    <property type="evidence" value="ECO:0007669"/>
    <property type="project" value="InterPro"/>
</dbReference>
<evidence type="ECO:0000259" key="6">
    <source>
        <dbReference type="PROSITE" id="PS50235"/>
    </source>
</evidence>
<dbReference type="EMBL" id="UYSG01000008">
    <property type="protein sequence ID" value="VDL11702.1"/>
    <property type="molecule type" value="Genomic_DNA"/>
</dbReference>
<accession>A0A158QBJ5</accession>
<dbReference type="InterPro" id="IPR015940">
    <property type="entry name" value="UBA"/>
</dbReference>
<dbReference type="InterPro" id="IPR018200">
    <property type="entry name" value="USP_CS"/>
</dbReference>
<gene>
    <name evidence="7" type="ORF">HDID_LOCUS84</name>
</gene>
<dbReference type="InterPro" id="IPR001394">
    <property type="entry name" value="Peptidase_C19_UCH"/>
</dbReference>
<dbReference type="SUPFAM" id="SSF54001">
    <property type="entry name" value="Cysteine proteinases"/>
    <property type="match status" value="1"/>
</dbReference>
<feature type="region of interest" description="Disordered" evidence="4">
    <location>
        <begin position="3731"/>
        <end position="3755"/>
    </location>
</feature>
<evidence type="ECO:0000313" key="9">
    <source>
        <dbReference type="WBParaSite" id="HDID_0000008301-mRNA-1"/>
    </source>
</evidence>
<feature type="region of interest" description="Disordered" evidence="4">
    <location>
        <begin position="1256"/>
        <end position="1276"/>
    </location>
</feature>
<feature type="compositionally biased region" description="Polar residues" evidence="4">
    <location>
        <begin position="3746"/>
        <end position="3755"/>
    </location>
</feature>
<feature type="region of interest" description="Disordered" evidence="4">
    <location>
        <begin position="2893"/>
        <end position="2944"/>
    </location>
</feature>
<feature type="region of interest" description="Disordered" evidence="4">
    <location>
        <begin position="2624"/>
        <end position="2658"/>
    </location>
</feature>
<dbReference type="Gene3D" id="3.90.70.10">
    <property type="entry name" value="Cysteine proteinases"/>
    <property type="match status" value="1"/>
</dbReference>
<evidence type="ECO:0000256" key="3">
    <source>
        <dbReference type="ARBA" id="ARBA00022801"/>
    </source>
</evidence>
<dbReference type="Proteomes" id="UP000274504">
    <property type="component" value="Unassembled WGS sequence"/>
</dbReference>
<feature type="region of interest" description="Disordered" evidence="4">
    <location>
        <begin position="2233"/>
        <end position="2254"/>
    </location>
</feature>
<dbReference type="InterPro" id="IPR050164">
    <property type="entry name" value="Peptidase_C19"/>
</dbReference>
<dbReference type="InterPro" id="IPR038765">
    <property type="entry name" value="Papain-like_cys_pep_sf"/>
</dbReference>
<dbReference type="GO" id="GO:0005634">
    <property type="term" value="C:nucleus"/>
    <property type="evidence" value="ECO:0007669"/>
    <property type="project" value="TreeGrafter"/>
</dbReference>
<feature type="region of interest" description="Disordered" evidence="4">
    <location>
        <begin position="2830"/>
        <end position="2855"/>
    </location>
</feature>
<dbReference type="GO" id="GO:0016579">
    <property type="term" value="P:protein deubiquitination"/>
    <property type="evidence" value="ECO:0007669"/>
    <property type="project" value="InterPro"/>
</dbReference>
<reference evidence="9" key="1">
    <citation type="submission" date="2016-04" db="UniProtKB">
        <authorList>
            <consortium name="WormBaseParasite"/>
        </authorList>
    </citation>
    <scope>IDENTIFICATION</scope>
</reference>
<evidence type="ECO:0000256" key="4">
    <source>
        <dbReference type="SAM" id="MobiDB-lite"/>
    </source>
</evidence>
<dbReference type="GO" id="GO:0005829">
    <property type="term" value="C:cytosol"/>
    <property type="evidence" value="ECO:0007669"/>
    <property type="project" value="TreeGrafter"/>
</dbReference>
<feature type="domain" description="UBA" evidence="5">
    <location>
        <begin position="4"/>
        <end position="47"/>
    </location>
</feature>
<reference evidence="7 8" key="2">
    <citation type="submission" date="2018-11" db="EMBL/GenBank/DDBJ databases">
        <authorList>
            <consortium name="Pathogen Informatics"/>
        </authorList>
    </citation>
    <scope>NUCLEOTIDE SEQUENCE [LARGE SCALE GENOMIC DNA]</scope>
</reference>
<feature type="compositionally biased region" description="Polar residues" evidence="4">
    <location>
        <begin position="2902"/>
        <end position="2936"/>
    </location>
</feature>
<feature type="compositionally biased region" description="Polar residues" evidence="4">
    <location>
        <begin position="1539"/>
        <end position="1552"/>
    </location>
</feature>
<dbReference type="InterPro" id="IPR028889">
    <property type="entry name" value="USP"/>
</dbReference>
<feature type="compositionally biased region" description="Low complexity" evidence="4">
    <location>
        <begin position="1321"/>
        <end position="1335"/>
    </location>
</feature>
<dbReference type="PROSITE" id="PS00972">
    <property type="entry name" value="USP_1"/>
    <property type="match status" value="1"/>
</dbReference>
<organism evidence="9">
    <name type="scientific">Hymenolepis diminuta</name>
    <name type="common">Rat tapeworm</name>
    <dbReference type="NCBI Taxonomy" id="6216"/>
    <lineage>
        <taxon>Eukaryota</taxon>
        <taxon>Metazoa</taxon>
        <taxon>Spiralia</taxon>
        <taxon>Lophotrochozoa</taxon>
        <taxon>Platyhelminthes</taxon>
        <taxon>Cestoda</taxon>
        <taxon>Eucestoda</taxon>
        <taxon>Cyclophyllidea</taxon>
        <taxon>Hymenolepididae</taxon>
        <taxon>Hymenolepis</taxon>
    </lineage>
</organism>
<dbReference type="Pfam" id="PF25010">
    <property type="entry name" value="ARM_UBP24_USP9X-Y"/>
    <property type="match status" value="2"/>
</dbReference>
<dbReference type="Pfam" id="PF00443">
    <property type="entry name" value="UCH"/>
    <property type="match status" value="1"/>
</dbReference>
<dbReference type="OrthoDB" id="289038at2759"/>
<feature type="region of interest" description="Disordered" evidence="4">
    <location>
        <begin position="3642"/>
        <end position="3661"/>
    </location>
</feature>
<proteinExistence type="predicted"/>
<evidence type="ECO:0000313" key="7">
    <source>
        <dbReference type="EMBL" id="VDL11702.1"/>
    </source>
</evidence>
<keyword evidence="1" id="KW-0645">Protease</keyword>
<dbReference type="FunFam" id="3.90.70.10:FF:000022">
    <property type="entry name" value="Ubiquitin carboxyl-terminal hydrolase 24"/>
    <property type="match status" value="1"/>
</dbReference>
<protein>
    <submittedName>
        <fullName evidence="9">UBA domain-containing protein</fullName>
    </submittedName>
</protein>
<dbReference type="STRING" id="6216.A0A158QBJ5"/>
<keyword evidence="3" id="KW-0378">Hydrolase</keyword>